<proteinExistence type="inferred from homology"/>
<protein>
    <recommendedName>
        <fullName evidence="4">Gti1/Pac2 family protein</fullName>
    </recommendedName>
</protein>
<comment type="similarity">
    <text evidence="1">Belongs to the MIT1/WOR1 family.</text>
</comment>
<organism evidence="2 3">
    <name type="scientific">Epichloe bromicola</name>
    <dbReference type="NCBI Taxonomy" id="79588"/>
    <lineage>
        <taxon>Eukaryota</taxon>
        <taxon>Fungi</taxon>
        <taxon>Dikarya</taxon>
        <taxon>Ascomycota</taxon>
        <taxon>Pezizomycotina</taxon>
        <taxon>Sordariomycetes</taxon>
        <taxon>Hypocreomycetidae</taxon>
        <taxon>Hypocreales</taxon>
        <taxon>Clavicipitaceae</taxon>
        <taxon>Epichloe</taxon>
    </lineage>
</organism>
<evidence type="ECO:0000256" key="1">
    <source>
        <dbReference type="ARBA" id="ARBA00008359"/>
    </source>
</evidence>
<dbReference type="Proteomes" id="UP001562357">
    <property type="component" value="Unassembled WGS sequence"/>
</dbReference>
<dbReference type="PANTHER" id="PTHR28027">
    <property type="entry name" value="TRANSCRIPTIONAL REGULATOR MIT1"/>
    <property type="match status" value="1"/>
</dbReference>
<evidence type="ECO:0000313" key="3">
    <source>
        <dbReference type="Proteomes" id="UP001562357"/>
    </source>
</evidence>
<reference evidence="3" key="1">
    <citation type="submission" date="2024-06" db="EMBL/GenBank/DDBJ databases">
        <title>Draft Genome Sequences of Epichloe bromicola Strains Isolated from Elymus ciliaris.</title>
        <authorList>
            <consortium name="Epichloe bromicola genome sequencing consortium"/>
            <person name="Miura A."/>
            <person name="Imano S."/>
            <person name="Ashida A."/>
            <person name="Sato I."/>
            <person name="Chiba S."/>
            <person name="Tanaka A."/>
            <person name="Camagna M."/>
            <person name="Takemoto D."/>
        </authorList>
    </citation>
    <scope>NUCLEOTIDE SEQUENCE [LARGE SCALE GENOMIC DNA]</scope>
    <source>
        <strain evidence="3">DP</strain>
    </source>
</reference>
<dbReference type="Pfam" id="PF09729">
    <property type="entry name" value="Gti1_Pac2"/>
    <property type="match status" value="1"/>
</dbReference>
<evidence type="ECO:0000313" key="2">
    <source>
        <dbReference type="EMBL" id="GAB0135149.1"/>
    </source>
</evidence>
<dbReference type="InterPro" id="IPR018608">
    <property type="entry name" value="Gti1/Pac2"/>
</dbReference>
<comment type="caution">
    <text evidence="2">The sequence shown here is derived from an EMBL/GenBank/DDBJ whole genome shotgun (WGS) entry which is preliminary data.</text>
</comment>
<name>A0ABQ0CNY5_9HYPO</name>
<dbReference type="EMBL" id="BAAFGZ010000112">
    <property type="protein sequence ID" value="GAB0135149.1"/>
    <property type="molecule type" value="Genomic_DNA"/>
</dbReference>
<accession>A0ABQ0CNY5</accession>
<dbReference type="PANTHER" id="PTHR28027:SF2">
    <property type="entry name" value="TRANSCRIPTIONAL REGULATOR MIT1"/>
    <property type="match status" value="1"/>
</dbReference>
<evidence type="ECO:0008006" key="4">
    <source>
        <dbReference type="Google" id="ProtNLM"/>
    </source>
</evidence>
<keyword evidence="3" id="KW-1185">Reference proteome</keyword>
<gene>
    <name evidence="2" type="primary">g3496</name>
    <name evidence="2" type="ORF">EsDP_00003496</name>
</gene>
<sequence>MYTFRASSSQGAVVDHTLILGASTSPLIPSWQGYIASTTDALVTIEAYLVGLIDGIPRRPRYAEHHSLIKSGSVLIFEEGPSGIKRWTDGLKWGPSRVLGNFLIYRELDDSSNPIRKTTTRPKAARSGRKRSGGMAVANVAGSFGDWYQFKQDGLVKKTISVLVQGRTLHLVSYFTMEDVMLGRLLTPTMEPGLQNIVPREDLFRSESIRKPIDGTGYLQNAGGGPTTSTAHSVSRPGWEAQQWEFLHHPTGYHPMNMYSSSMLQ</sequence>